<evidence type="ECO:0000313" key="2">
    <source>
        <dbReference type="Proteomes" id="UP000035352"/>
    </source>
</evidence>
<gene>
    <name evidence="1" type="ORF">AAW51_2126</name>
</gene>
<protein>
    <recommendedName>
        <fullName evidence="3">DUF2591 domain-containing protein</fullName>
    </recommendedName>
</protein>
<name>A0A0G3BHK4_9BURK</name>
<dbReference type="STRING" id="413882.AAW51_2126"/>
<dbReference type="KEGG" id="pbh:AAW51_2126"/>
<evidence type="ECO:0000313" key="1">
    <source>
        <dbReference type="EMBL" id="AKJ28817.1"/>
    </source>
</evidence>
<dbReference type="InterPro" id="IPR019701">
    <property type="entry name" value="Phage_P22_NinX"/>
</dbReference>
<evidence type="ECO:0008006" key="3">
    <source>
        <dbReference type="Google" id="ProtNLM"/>
    </source>
</evidence>
<dbReference type="PATRIC" id="fig|413882.6.peg.2231"/>
<proteinExistence type="predicted"/>
<reference evidence="1 2" key="1">
    <citation type="submission" date="2015-05" db="EMBL/GenBank/DDBJ databases">
        <authorList>
            <person name="Tang B."/>
            <person name="Yu Y."/>
        </authorList>
    </citation>
    <scope>NUCLEOTIDE SEQUENCE [LARGE SCALE GENOMIC DNA]</scope>
    <source>
        <strain evidence="1 2">DSM 7029</strain>
    </source>
</reference>
<dbReference type="OrthoDB" id="8564427at2"/>
<dbReference type="EMBL" id="CP011371">
    <property type="protein sequence ID" value="AKJ28817.1"/>
    <property type="molecule type" value="Genomic_DNA"/>
</dbReference>
<accession>A0A0G3BHK4</accession>
<dbReference type="AlphaFoldDB" id="A0A0G3BHK4"/>
<organism evidence="1 2">
    <name type="scientific">Caldimonas brevitalea</name>
    <dbReference type="NCBI Taxonomy" id="413882"/>
    <lineage>
        <taxon>Bacteria</taxon>
        <taxon>Pseudomonadati</taxon>
        <taxon>Pseudomonadota</taxon>
        <taxon>Betaproteobacteria</taxon>
        <taxon>Burkholderiales</taxon>
        <taxon>Sphaerotilaceae</taxon>
        <taxon>Caldimonas</taxon>
    </lineage>
</organism>
<keyword evidence="2" id="KW-1185">Reference proteome</keyword>
<dbReference type="Pfam" id="PF10765">
    <property type="entry name" value="Phage_P22_NinX"/>
    <property type="match status" value="1"/>
</dbReference>
<sequence>MGKKVSELEGAELDLWVLRAERGDPGLVIRGIPQPYSTEWSVGGPIIERERIELHTGSAGKPFWVAYCGAGDLRGTGDSALTAAMRAYVASKFGEEVPG</sequence>
<dbReference type="RefSeq" id="WP_083438682.1">
    <property type="nucleotide sequence ID" value="NZ_CP011371.1"/>
</dbReference>
<dbReference type="Proteomes" id="UP000035352">
    <property type="component" value="Chromosome"/>
</dbReference>